<gene>
    <name evidence="1" type="ORF">SAMN02745158_00123</name>
</gene>
<dbReference type="InterPro" id="IPR023896">
    <property type="entry name" value="LTA_DltD"/>
</dbReference>
<dbReference type="AlphaFoldDB" id="A0A1M4SIT1"/>
<accession>A0A1M4SIT1</accession>
<dbReference type="PANTHER" id="PTHR40039:SF1">
    <property type="entry name" value="PROTEIN DLTD"/>
    <property type="match status" value="1"/>
</dbReference>
<reference evidence="1 2" key="1">
    <citation type="submission" date="2016-11" db="EMBL/GenBank/DDBJ databases">
        <authorList>
            <person name="Jaros S."/>
            <person name="Januszkiewicz K."/>
            <person name="Wedrychowicz H."/>
        </authorList>
    </citation>
    <scope>NUCLEOTIDE SEQUENCE [LARGE SCALE GENOMIC DNA]</scope>
    <source>
        <strain evidence="1 2">DSM 17459</strain>
    </source>
</reference>
<keyword evidence="2" id="KW-1185">Reference proteome</keyword>
<dbReference type="PANTHER" id="PTHR40039">
    <property type="entry name" value="PROTEIN DLTD"/>
    <property type="match status" value="1"/>
</dbReference>
<dbReference type="NCBIfam" id="TIGR04092">
    <property type="entry name" value="LTA_DltD"/>
    <property type="match status" value="1"/>
</dbReference>
<dbReference type="Gene3D" id="3.40.50.1110">
    <property type="entry name" value="SGNH hydrolase"/>
    <property type="match status" value="1"/>
</dbReference>
<proteinExistence type="predicted"/>
<dbReference type="EMBL" id="FQVI01000001">
    <property type="protein sequence ID" value="SHE32143.1"/>
    <property type="molecule type" value="Genomic_DNA"/>
</dbReference>
<dbReference type="InterPro" id="IPR006998">
    <property type="entry name" value="DltD"/>
</dbReference>
<protein>
    <submittedName>
        <fullName evidence="1">D-alanine transfer protein</fullName>
    </submittedName>
</protein>
<evidence type="ECO:0000313" key="2">
    <source>
        <dbReference type="Proteomes" id="UP000184245"/>
    </source>
</evidence>
<dbReference type="STRING" id="1122155.SAMN02745158_00123"/>
<name>A0A1M4SIT1_9CLOT</name>
<dbReference type="Pfam" id="PF04914">
    <property type="entry name" value="DltD"/>
    <property type="match status" value="1"/>
</dbReference>
<dbReference type="OrthoDB" id="9808272at2"/>
<dbReference type="SUPFAM" id="SSF52266">
    <property type="entry name" value="SGNH hydrolase"/>
    <property type="match status" value="1"/>
</dbReference>
<dbReference type="RefSeq" id="WP_072848235.1">
    <property type="nucleotide sequence ID" value="NZ_FQVI01000001.1"/>
</dbReference>
<dbReference type="Proteomes" id="UP000184245">
    <property type="component" value="Unassembled WGS sequence"/>
</dbReference>
<organism evidence="1 2">
    <name type="scientific">Lactonifactor longoviformis DSM 17459</name>
    <dbReference type="NCBI Taxonomy" id="1122155"/>
    <lineage>
        <taxon>Bacteria</taxon>
        <taxon>Bacillati</taxon>
        <taxon>Bacillota</taxon>
        <taxon>Clostridia</taxon>
        <taxon>Eubacteriales</taxon>
        <taxon>Clostridiaceae</taxon>
        <taxon>Lactonifactor</taxon>
    </lineage>
</organism>
<evidence type="ECO:0000313" key="1">
    <source>
        <dbReference type="EMBL" id="SHE32143.1"/>
    </source>
</evidence>
<sequence length="390" mass="44344">MRRVIAFFTALVFFGAAVLGMHRYGKSQLEAEPSAVGTWTSEAKFKSWEAIRENVDENTMVVFGSSELEHGKGTPFHPEAVFSGQEFHTMLIGAGYYQSLSHAITLSAIAPAIQNQKAVLILSPQWFRKKGVPSKAYASRFSESSYVAMLKNKNLSQKTKDYIAQRTITLLEEDPKTQERVKSYNKIYLKKKGSLPEHLYCALYSGFMDEKAMQTAVAGMKADGISSGKSKPSGNSAIDFERLRAEAEAEGAEETKGNEFNIKDKYFSKLQKKGVKKRENSGTKSSYSKSPEYDDLRCFLDVCRENGITPLLVNVPVNGWWYDYTGFSKEKRNEYYQNIRDIAKEYQVVLADYSDREYEKYFLEDTMHLGWKGWVDVSESIYNFAKQTEK</sequence>
<dbReference type="InterPro" id="IPR036514">
    <property type="entry name" value="SGNH_hydro_sf"/>
</dbReference>